<name>A0A8H5FEK1_9AGAR</name>
<evidence type="ECO:0000256" key="1">
    <source>
        <dbReference type="ARBA" id="ARBA00022884"/>
    </source>
</evidence>
<dbReference type="InterPro" id="IPR009057">
    <property type="entry name" value="Homeodomain-like_sf"/>
</dbReference>
<protein>
    <recommendedName>
        <fullName evidence="6">Integrase catalytic domain-containing protein</fullName>
    </recommendedName>
</protein>
<dbReference type="AlphaFoldDB" id="A0A8H5FEK1"/>
<dbReference type="PANTHER" id="PTHR46791:SF5">
    <property type="entry name" value="CLR5 DOMAIN-CONTAINING PROTEIN-RELATED"/>
    <property type="match status" value="1"/>
</dbReference>
<accession>A0A8H5FEK1</accession>
<reference evidence="4 5" key="1">
    <citation type="journal article" date="2020" name="ISME J.">
        <title>Uncovering the hidden diversity of litter-decomposition mechanisms in mushroom-forming fungi.</title>
        <authorList>
            <person name="Floudas D."/>
            <person name="Bentzer J."/>
            <person name="Ahren D."/>
            <person name="Johansson T."/>
            <person name="Persson P."/>
            <person name="Tunlid A."/>
        </authorList>
    </citation>
    <scope>NUCLEOTIDE SEQUENCE [LARGE SCALE GENOMIC DNA]</scope>
    <source>
        <strain evidence="4 5">CBS 291.85</strain>
    </source>
</reference>
<dbReference type="SUPFAM" id="SSF46689">
    <property type="entry name" value="Homeodomain-like"/>
    <property type="match status" value="1"/>
</dbReference>
<dbReference type="InterPro" id="IPR012337">
    <property type="entry name" value="RNaseH-like_sf"/>
</dbReference>
<evidence type="ECO:0000259" key="2">
    <source>
        <dbReference type="PROSITE" id="PS50943"/>
    </source>
</evidence>
<proteinExistence type="predicted"/>
<dbReference type="InterPro" id="IPR001584">
    <property type="entry name" value="Integrase_cat-core"/>
</dbReference>
<dbReference type="GO" id="GO:0003723">
    <property type="term" value="F:RNA binding"/>
    <property type="evidence" value="ECO:0007669"/>
    <property type="project" value="UniProtKB-KW"/>
</dbReference>
<dbReference type="Gene3D" id="3.30.420.10">
    <property type="entry name" value="Ribonuclease H-like superfamily/Ribonuclease H"/>
    <property type="match status" value="1"/>
</dbReference>
<dbReference type="EMBL" id="JAACJM010000279">
    <property type="protein sequence ID" value="KAF5333914.1"/>
    <property type="molecule type" value="Genomic_DNA"/>
</dbReference>
<dbReference type="PROSITE" id="PS50994">
    <property type="entry name" value="INTEGRASE"/>
    <property type="match status" value="1"/>
</dbReference>
<keyword evidence="5" id="KW-1185">Reference proteome</keyword>
<dbReference type="PROSITE" id="PS50943">
    <property type="entry name" value="HTH_CROC1"/>
    <property type="match status" value="1"/>
</dbReference>
<dbReference type="InterPro" id="IPR036397">
    <property type="entry name" value="RNaseH_sf"/>
</dbReference>
<sequence length="264" mass="30204">MEAFATHRKISQVELASALGIHQNTLSRYLKKYHITAGYSAISDEDLDELVRQYRAEKPQAGVHYLRGHLRAQHGLCVQKMRIAQSIHRVDPLGSILRDYTTVKRRQYRITHPNSLWHIDGHHKLIRWGIVIHGIIDGFCHTVIGLRASTNNTASTVLDLFDSAVKVYGLPSRVRGDRGEEVSYEENQLEIAESSSCAINEDCDRFCQDWNNHPISGKGHDKSPEELRFLGNLKEGVYDDYKEMEAMMIQRYYGADQGIRLRLS</sequence>
<dbReference type="SUPFAM" id="SSF53098">
    <property type="entry name" value="Ribonuclease H-like"/>
    <property type="match status" value="1"/>
</dbReference>
<evidence type="ECO:0008006" key="6">
    <source>
        <dbReference type="Google" id="ProtNLM"/>
    </source>
</evidence>
<evidence type="ECO:0000313" key="4">
    <source>
        <dbReference type="EMBL" id="KAF5333914.1"/>
    </source>
</evidence>
<dbReference type="CDD" id="cd00093">
    <property type="entry name" value="HTH_XRE"/>
    <property type="match status" value="1"/>
</dbReference>
<feature type="domain" description="Integrase catalytic" evidence="3">
    <location>
        <begin position="109"/>
        <end position="190"/>
    </location>
</feature>
<dbReference type="OrthoDB" id="2686689at2759"/>
<dbReference type="GO" id="GO:0015074">
    <property type="term" value="P:DNA integration"/>
    <property type="evidence" value="ECO:0007669"/>
    <property type="project" value="InterPro"/>
</dbReference>
<evidence type="ECO:0000259" key="3">
    <source>
        <dbReference type="PROSITE" id="PS50994"/>
    </source>
</evidence>
<gene>
    <name evidence="4" type="ORF">D9758_017468</name>
</gene>
<organism evidence="4 5">
    <name type="scientific">Tetrapyrgos nigripes</name>
    <dbReference type="NCBI Taxonomy" id="182062"/>
    <lineage>
        <taxon>Eukaryota</taxon>
        <taxon>Fungi</taxon>
        <taxon>Dikarya</taxon>
        <taxon>Basidiomycota</taxon>
        <taxon>Agaricomycotina</taxon>
        <taxon>Agaricomycetes</taxon>
        <taxon>Agaricomycetidae</taxon>
        <taxon>Agaricales</taxon>
        <taxon>Marasmiineae</taxon>
        <taxon>Marasmiaceae</taxon>
        <taxon>Tetrapyrgos</taxon>
    </lineage>
</organism>
<dbReference type="GO" id="GO:0005634">
    <property type="term" value="C:nucleus"/>
    <property type="evidence" value="ECO:0007669"/>
    <property type="project" value="UniProtKB-ARBA"/>
</dbReference>
<evidence type="ECO:0000313" key="5">
    <source>
        <dbReference type="Proteomes" id="UP000559256"/>
    </source>
</evidence>
<dbReference type="InterPro" id="IPR058913">
    <property type="entry name" value="Integrase_dom_put"/>
</dbReference>
<dbReference type="Proteomes" id="UP000559256">
    <property type="component" value="Unassembled WGS sequence"/>
</dbReference>
<dbReference type="PANTHER" id="PTHR46791">
    <property type="entry name" value="EXPRESSED PROTEIN"/>
    <property type="match status" value="1"/>
</dbReference>
<comment type="caution">
    <text evidence="4">The sequence shown here is derived from an EMBL/GenBank/DDBJ whole genome shotgun (WGS) entry which is preliminary data.</text>
</comment>
<dbReference type="Pfam" id="PF24764">
    <property type="entry name" value="rva_4"/>
    <property type="match status" value="1"/>
</dbReference>
<keyword evidence="1" id="KW-0694">RNA-binding</keyword>
<dbReference type="InterPro" id="IPR001387">
    <property type="entry name" value="Cro/C1-type_HTH"/>
</dbReference>
<feature type="domain" description="HTH cro/C1-type" evidence="2">
    <location>
        <begin position="8"/>
        <end position="29"/>
    </location>
</feature>